<evidence type="ECO:0000313" key="3">
    <source>
        <dbReference type="Proteomes" id="UP000178797"/>
    </source>
</evidence>
<sequence length="261" mass="28853">MSKIIAVVNQKGGVGKTTTSINLSASLAVLGKRTLVIDMDPQGNSSSGLGINNIPDNKSLYRAILGEIHISETIKSCEIGELKVIPSNPDLYGAEIELIDATYRELLLKNSLQSIKEDFNYIIIDCPPSLGILTINALCAATSVLVPLQCEYYALEGIAQLLETVKRIRRNFNPDLEIEGILLTMFDSRTNLSNEVTENVIERFSAKVFKTIIPRNVRLSEAPSFGKPIILYDRHSKGALTYQQLAEEIIENEKKISWQGT</sequence>
<dbReference type="Pfam" id="PF13614">
    <property type="entry name" value="AAA_31"/>
    <property type="match status" value="1"/>
</dbReference>
<organism evidence="2 3">
    <name type="scientific">Candidatus Schekmanbacteria bacterium RBG_16_38_10</name>
    <dbReference type="NCBI Taxonomy" id="1817879"/>
    <lineage>
        <taxon>Bacteria</taxon>
        <taxon>Candidatus Schekmaniibacteriota</taxon>
    </lineage>
</organism>
<dbReference type="Gene3D" id="3.40.50.300">
    <property type="entry name" value="P-loop containing nucleotide triphosphate hydrolases"/>
    <property type="match status" value="1"/>
</dbReference>
<dbReference type="PIRSF" id="PIRSF009320">
    <property type="entry name" value="Nuc_binding_HP_1000"/>
    <property type="match status" value="1"/>
</dbReference>
<protein>
    <recommendedName>
        <fullName evidence="1">AAA domain-containing protein</fullName>
    </recommendedName>
</protein>
<dbReference type="AlphaFoldDB" id="A0A1F7RVX0"/>
<reference evidence="2 3" key="1">
    <citation type="journal article" date="2016" name="Nat. Commun.">
        <title>Thousands of microbial genomes shed light on interconnected biogeochemical processes in an aquifer system.</title>
        <authorList>
            <person name="Anantharaman K."/>
            <person name="Brown C.T."/>
            <person name="Hug L.A."/>
            <person name="Sharon I."/>
            <person name="Castelle C.J."/>
            <person name="Probst A.J."/>
            <person name="Thomas B.C."/>
            <person name="Singh A."/>
            <person name="Wilkins M.J."/>
            <person name="Karaoz U."/>
            <person name="Brodie E.L."/>
            <person name="Williams K.H."/>
            <person name="Hubbard S.S."/>
            <person name="Banfield J.F."/>
        </authorList>
    </citation>
    <scope>NUCLEOTIDE SEQUENCE [LARGE SCALE GENOMIC DNA]</scope>
</reference>
<comment type="caution">
    <text evidence="2">The sequence shown here is derived from an EMBL/GenBank/DDBJ whole genome shotgun (WGS) entry which is preliminary data.</text>
</comment>
<name>A0A1F7RVX0_9BACT</name>
<dbReference type="PANTHER" id="PTHR13696:SF52">
    <property type="entry name" value="PARA FAMILY PROTEIN CT_582"/>
    <property type="match status" value="1"/>
</dbReference>
<evidence type="ECO:0000313" key="2">
    <source>
        <dbReference type="EMBL" id="OGL45198.1"/>
    </source>
</evidence>
<proteinExistence type="predicted"/>
<gene>
    <name evidence="2" type="ORF">A2W05_07700</name>
</gene>
<dbReference type="InterPro" id="IPR050678">
    <property type="entry name" value="DNA_Partitioning_ATPase"/>
</dbReference>
<dbReference type="Proteomes" id="UP000178797">
    <property type="component" value="Unassembled WGS sequence"/>
</dbReference>
<dbReference type="FunFam" id="3.40.50.300:FF:000285">
    <property type="entry name" value="Sporulation initiation inhibitor Soj"/>
    <property type="match status" value="1"/>
</dbReference>
<dbReference type="SUPFAM" id="SSF52540">
    <property type="entry name" value="P-loop containing nucleoside triphosphate hydrolases"/>
    <property type="match status" value="1"/>
</dbReference>
<accession>A0A1F7RVX0</accession>
<dbReference type="InterPro" id="IPR027417">
    <property type="entry name" value="P-loop_NTPase"/>
</dbReference>
<dbReference type="CDD" id="cd02042">
    <property type="entry name" value="ParAB_family"/>
    <property type="match status" value="1"/>
</dbReference>
<dbReference type="InterPro" id="IPR025669">
    <property type="entry name" value="AAA_dom"/>
</dbReference>
<evidence type="ECO:0000259" key="1">
    <source>
        <dbReference type="Pfam" id="PF13614"/>
    </source>
</evidence>
<feature type="domain" description="AAA" evidence="1">
    <location>
        <begin position="2"/>
        <end position="178"/>
    </location>
</feature>
<dbReference type="EMBL" id="MGDE01000147">
    <property type="protein sequence ID" value="OGL45198.1"/>
    <property type="molecule type" value="Genomic_DNA"/>
</dbReference>
<dbReference type="PANTHER" id="PTHR13696">
    <property type="entry name" value="P-LOOP CONTAINING NUCLEOSIDE TRIPHOSPHATE HYDROLASE"/>
    <property type="match status" value="1"/>
</dbReference>